<gene>
    <name evidence="1" type="ORF">CFOL_v3_08615</name>
</gene>
<dbReference type="InParanoid" id="A0A1Q3BAR6"/>
<protein>
    <submittedName>
        <fullName evidence="1">Uncharacterized protein</fullName>
    </submittedName>
</protein>
<dbReference type="AlphaFoldDB" id="A0A1Q3BAR6"/>
<accession>A0A1Q3BAR6</accession>
<organism evidence="1 2">
    <name type="scientific">Cephalotus follicularis</name>
    <name type="common">Albany pitcher plant</name>
    <dbReference type="NCBI Taxonomy" id="3775"/>
    <lineage>
        <taxon>Eukaryota</taxon>
        <taxon>Viridiplantae</taxon>
        <taxon>Streptophyta</taxon>
        <taxon>Embryophyta</taxon>
        <taxon>Tracheophyta</taxon>
        <taxon>Spermatophyta</taxon>
        <taxon>Magnoliopsida</taxon>
        <taxon>eudicotyledons</taxon>
        <taxon>Gunneridae</taxon>
        <taxon>Pentapetalae</taxon>
        <taxon>rosids</taxon>
        <taxon>fabids</taxon>
        <taxon>Oxalidales</taxon>
        <taxon>Cephalotaceae</taxon>
        <taxon>Cephalotus</taxon>
    </lineage>
</organism>
<evidence type="ECO:0000313" key="2">
    <source>
        <dbReference type="Proteomes" id="UP000187406"/>
    </source>
</evidence>
<evidence type="ECO:0000313" key="1">
    <source>
        <dbReference type="EMBL" id="GAV65100.1"/>
    </source>
</evidence>
<proteinExistence type="predicted"/>
<sequence>MSQGWLPYSPWHTYARRSMTSHNSHDLLPWRYALPYTTATEELSHHTQISVFHPSVHTSCLDQLSAYYPTSQLSTLHQLRVTKVSLMQVCSPLNVLIMNVLLSRVIEA</sequence>
<dbReference type="Proteomes" id="UP000187406">
    <property type="component" value="Unassembled WGS sequence"/>
</dbReference>
<comment type="caution">
    <text evidence="1">The sequence shown here is derived from an EMBL/GenBank/DDBJ whole genome shotgun (WGS) entry which is preliminary data.</text>
</comment>
<reference evidence="2" key="1">
    <citation type="submission" date="2016-04" db="EMBL/GenBank/DDBJ databases">
        <title>Cephalotus genome sequencing.</title>
        <authorList>
            <person name="Fukushima K."/>
            <person name="Hasebe M."/>
            <person name="Fang X."/>
        </authorList>
    </citation>
    <scope>NUCLEOTIDE SEQUENCE [LARGE SCALE GENOMIC DNA]</scope>
    <source>
        <strain evidence="2">cv. St1</strain>
    </source>
</reference>
<keyword evidence="2" id="KW-1185">Reference proteome</keyword>
<dbReference type="EMBL" id="BDDD01000387">
    <property type="protein sequence ID" value="GAV65100.1"/>
    <property type="molecule type" value="Genomic_DNA"/>
</dbReference>
<name>A0A1Q3BAR6_CEPFO</name>